<dbReference type="SMART" id="SM00671">
    <property type="entry name" value="SEL1"/>
    <property type="match status" value="2"/>
</dbReference>
<proteinExistence type="predicted"/>
<reference evidence="3 4" key="1">
    <citation type="submission" date="2022-02" db="EMBL/GenBank/DDBJ databases">
        <title>Comparative genomics of the first Antarctic Pseudomonas spp. capable of biotransforming 2,4,6-Trinitrotoluene.</title>
        <authorList>
            <person name="Cabrera M.A."/>
            <person name="Marquez S.L."/>
            <person name="Perez-Donoso J.M."/>
        </authorList>
    </citation>
    <scope>NUCLEOTIDE SEQUENCE [LARGE SCALE GENOMIC DNA]</scope>
    <source>
        <strain evidence="3 4">TNT19</strain>
    </source>
</reference>
<dbReference type="SUPFAM" id="SSF81901">
    <property type="entry name" value="HCP-like"/>
    <property type="match status" value="1"/>
</dbReference>
<dbReference type="PANTHER" id="PTHR43628">
    <property type="entry name" value="ACTIVATOR OF C KINASE PROTEIN 1-RELATED"/>
    <property type="match status" value="1"/>
</dbReference>
<dbReference type="EMBL" id="JAKNRW010000001">
    <property type="protein sequence ID" value="MCK1788628.1"/>
    <property type="molecule type" value="Genomic_DNA"/>
</dbReference>
<dbReference type="InterPro" id="IPR006597">
    <property type="entry name" value="Sel1-like"/>
</dbReference>
<keyword evidence="2" id="KW-0732">Signal</keyword>
<dbReference type="PROSITE" id="PS51257">
    <property type="entry name" value="PROKAR_LIPOPROTEIN"/>
    <property type="match status" value="1"/>
</dbReference>
<evidence type="ECO:0000256" key="1">
    <source>
        <dbReference type="SAM" id="MobiDB-lite"/>
    </source>
</evidence>
<keyword evidence="4" id="KW-1185">Reference proteome</keyword>
<protein>
    <recommendedName>
        <fullName evidence="5">Lipoprotein</fullName>
    </recommendedName>
</protein>
<dbReference type="InterPro" id="IPR011990">
    <property type="entry name" value="TPR-like_helical_dom_sf"/>
</dbReference>
<feature type="chain" id="PRO_5047253732" description="Lipoprotein" evidence="2">
    <location>
        <begin position="21"/>
        <end position="388"/>
    </location>
</feature>
<organism evidence="3 4">
    <name type="scientific">Pseudomonas violetae</name>
    <dbReference type="NCBI Taxonomy" id="2915813"/>
    <lineage>
        <taxon>Bacteria</taxon>
        <taxon>Pseudomonadati</taxon>
        <taxon>Pseudomonadota</taxon>
        <taxon>Gammaproteobacteria</taxon>
        <taxon>Pseudomonadales</taxon>
        <taxon>Pseudomonadaceae</taxon>
        <taxon>Pseudomonas</taxon>
    </lineage>
</organism>
<feature type="region of interest" description="Disordered" evidence="1">
    <location>
        <begin position="30"/>
        <end position="51"/>
    </location>
</feature>
<dbReference type="Pfam" id="PF08238">
    <property type="entry name" value="Sel1"/>
    <property type="match status" value="3"/>
</dbReference>
<dbReference type="RefSeq" id="WP_247285392.1">
    <property type="nucleotide sequence ID" value="NZ_JAKNRW010000001.1"/>
</dbReference>
<dbReference type="Proteomes" id="UP001299876">
    <property type="component" value="Unassembled WGS sequence"/>
</dbReference>
<evidence type="ECO:0000313" key="3">
    <source>
        <dbReference type="EMBL" id="MCK1788628.1"/>
    </source>
</evidence>
<name>A0ABT0ESC1_9PSED</name>
<evidence type="ECO:0008006" key="5">
    <source>
        <dbReference type="Google" id="ProtNLM"/>
    </source>
</evidence>
<evidence type="ECO:0000313" key="4">
    <source>
        <dbReference type="Proteomes" id="UP001299876"/>
    </source>
</evidence>
<dbReference type="InterPro" id="IPR052945">
    <property type="entry name" value="Mitotic_Regulator"/>
</dbReference>
<accession>A0ABT0ESC1</accession>
<gene>
    <name evidence="3" type="ORF">L9059_00175</name>
</gene>
<sequence length="388" mass="40504">MSFPRLPLCLLAIAVTGGCASPPEYTGNPFDEPLAVRSDPAPQPARYSPEPVAADHPRVLDAPARIETFDAPVEQDVQIFALGEAPTSIVSVPEPSDDDVSSHGQIGDAGGGGEAVDILQEARRVGATGDVDGQISLLEQAGSRGNTEAFYDLAKIYLTGAGVKKDPDAAVGYLNAAMGLGNSEATRVLGWLYVMGTGVGKDVSYGSMLLAKAAETSVRAQREFGMALTNQRLPHLNDMERGLDYLRTASAAGDADASRAYTTAFSPRSVPPGAAIAIDVPSAPSPRGDATLQRETVQNGGLSLEERGRSGDLEAVYQYALNVSLGRIRTGGDPQFTAYCWYSVAAARGYGPALEEVKSLAGVKTLAEKQSPGRMSACIAELNASIDG</sequence>
<dbReference type="PANTHER" id="PTHR43628:SF1">
    <property type="entry name" value="CHITIN SYNTHASE REGULATORY FACTOR 2-RELATED"/>
    <property type="match status" value="1"/>
</dbReference>
<comment type="caution">
    <text evidence="3">The sequence shown here is derived from an EMBL/GenBank/DDBJ whole genome shotgun (WGS) entry which is preliminary data.</text>
</comment>
<evidence type="ECO:0000256" key="2">
    <source>
        <dbReference type="SAM" id="SignalP"/>
    </source>
</evidence>
<dbReference type="Gene3D" id="1.25.40.10">
    <property type="entry name" value="Tetratricopeptide repeat domain"/>
    <property type="match status" value="1"/>
</dbReference>
<feature type="signal peptide" evidence="2">
    <location>
        <begin position="1"/>
        <end position="20"/>
    </location>
</feature>